<evidence type="ECO:0000313" key="3">
    <source>
        <dbReference type="Proteomes" id="UP001580391"/>
    </source>
</evidence>
<evidence type="ECO:0000313" key="2">
    <source>
        <dbReference type="EMBL" id="MFB5735860.1"/>
    </source>
</evidence>
<organism evidence="2 3">
    <name type="scientific">Leptospira wolffii</name>
    <dbReference type="NCBI Taxonomy" id="409998"/>
    <lineage>
        <taxon>Bacteria</taxon>
        <taxon>Pseudomonadati</taxon>
        <taxon>Spirochaetota</taxon>
        <taxon>Spirochaetia</taxon>
        <taxon>Leptospirales</taxon>
        <taxon>Leptospiraceae</taxon>
        <taxon>Leptospira</taxon>
    </lineage>
</organism>
<comment type="caution">
    <text evidence="2">The sequence shown here is derived from an EMBL/GenBank/DDBJ whole genome shotgun (WGS) entry which is preliminary data.</text>
</comment>
<dbReference type="Proteomes" id="UP001580391">
    <property type="component" value="Unassembled WGS sequence"/>
</dbReference>
<name>A0ABV5BKL6_9LEPT</name>
<accession>A0ABV5BKL6</accession>
<keyword evidence="3" id="KW-1185">Reference proteome</keyword>
<evidence type="ECO:0008006" key="4">
    <source>
        <dbReference type="Google" id="ProtNLM"/>
    </source>
</evidence>
<feature type="signal peptide" evidence="1">
    <location>
        <begin position="1"/>
        <end position="28"/>
    </location>
</feature>
<proteinExistence type="predicted"/>
<evidence type="ECO:0000256" key="1">
    <source>
        <dbReference type="SAM" id="SignalP"/>
    </source>
</evidence>
<dbReference type="EMBL" id="JBHILJ010000002">
    <property type="protein sequence ID" value="MFB5735860.1"/>
    <property type="molecule type" value="Genomic_DNA"/>
</dbReference>
<reference evidence="2 3" key="1">
    <citation type="submission" date="2024-09" db="EMBL/GenBank/DDBJ databases">
        <title>Taxonomic and Genotyping Characterization of Leptospira Strains isolated from Multiple Sources in Colombia highlights the importance of intermediate species.</title>
        <authorList>
            <person name="Torres Higuera L."/>
            <person name="Rojas Tapias D."/>
            <person name="Jimenez Velasquez S."/>
            <person name="Renjifo Ibanez C."/>
        </authorList>
    </citation>
    <scope>NUCLEOTIDE SEQUENCE [LARGE SCALE GENOMIC DNA]</scope>
    <source>
        <strain evidence="2 3">Lep080</strain>
    </source>
</reference>
<protein>
    <recommendedName>
        <fullName evidence="4">Lipoprotein</fullName>
    </recommendedName>
</protein>
<keyword evidence="1" id="KW-0732">Signal</keyword>
<sequence length="269" mass="30643">MTTNELRVGGFIRLTLFAAFLLSNCVTADIEEIPFRQKGKLKFYSAKSKEGSKYLESLRKLEESNTSYSGEFDIRIQNFFPNKEVFSLNGKIHYDKPSGKMQIELTDKLFGIVVSKLYTDGEIIRIKAASVEKVHEQPMDDIVLSDPNTGKKTVVPFPVIYHLLSNRNAQLFRPEWTLVHPGEGIIFVRKPGEEWTYYASEKGFYSVEWDSSGKNVKAVTNVQGDLEFPPKLTVTRIVSRDQGTDQNRIEIKMKKVNKNEGPNQVSFGF</sequence>
<gene>
    <name evidence="2" type="ORF">ACE5IX_05035</name>
</gene>
<dbReference type="RefSeq" id="WP_016544154.1">
    <property type="nucleotide sequence ID" value="NZ_JBHILI010000002.1"/>
</dbReference>
<feature type="chain" id="PRO_5045690378" description="Lipoprotein" evidence="1">
    <location>
        <begin position="29"/>
        <end position="269"/>
    </location>
</feature>